<sequence length="319" mass="36042">MAKNSAWIWKRVKRTIPPPHMLYTGLYNLFLSFGSLKCVKYGLPLFDKVAWKSAVNVLVAVKDGHVSDPPDLSLYHVREHYKKVWIFGARPELTDCALTEYRLRHNTDASTLNRLGYEHKGHYEPWLNQVIEKLRASLHLSATQQTACTPNALDFCGSDEVFGICPISNDLMETLCVENNNTLTLGTIDLINTGKTCLSDYAILPVHTSEEKALFEDILVDNYQSSAEPNWSQFASRWNTSADGIAIFYKTPEHLKLYYNICQENKIVAKAKAKHSTIIQKVRSVISETMISQSIPPAINLPGRSNNTTVPFNRILVKI</sequence>
<dbReference type="Proteomes" id="UP000603453">
    <property type="component" value="Unassembled WGS sequence"/>
</dbReference>
<proteinExistence type="predicted"/>
<comment type="caution">
    <text evidence="1">The sequence shown here is derived from an EMBL/GenBank/DDBJ whole genome shotgun (WGS) entry which is preliminary data.</text>
</comment>
<gene>
    <name evidence="1" type="ORF">INT47_000158</name>
</gene>
<protein>
    <submittedName>
        <fullName evidence="1">Uncharacterized protein</fullName>
    </submittedName>
</protein>
<accession>A0A8H7VC26</accession>
<organism evidence="1 2">
    <name type="scientific">Mucor saturninus</name>
    <dbReference type="NCBI Taxonomy" id="64648"/>
    <lineage>
        <taxon>Eukaryota</taxon>
        <taxon>Fungi</taxon>
        <taxon>Fungi incertae sedis</taxon>
        <taxon>Mucoromycota</taxon>
        <taxon>Mucoromycotina</taxon>
        <taxon>Mucoromycetes</taxon>
        <taxon>Mucorales</taxon>
        <taxon>Mucorineae</taxon>
        <taxon>Mucoraceae</taxon>
        <taxon>Mucor</taxon>
    </lineage>
</organism>
<dbReference type="AlphaFoldDB" id="A0A8H7VC26"/>
<evidence type="ECO:0000313" key="1">
    <source>
        <dbReference type="EMBL" id="KAG2210998.1"/>
    </source>
</evidence>
<keyword evidence="2" id="KW-1185">Reference proteome</keyword>
<dbReference type="OrthoDB" id="2279551at2759"/>
<name>A0A8H7VC26_9FUNG</name>
<dbReference type="EMBL" id="JAEPRD010000010">
    <property type="protein sequence ID" value="KAG2210998.1"/>
    <property type="molecule type" value="Genomic_DNA"/>
</dbReference>
<evidence type="ECO:0000313" key="2">
    <source>
        <dbReference type="Proteomes" id="UP000603453"/>
    </source>
</evidence>
<reference evidence="1" key="1">
    <citation type="submission" date="2020-12" db="EMBL/GenBank/DDBJ databases">
        <title>Metabolic potential, ecology and presence of endohyphal bacteria is reflected in genomic diversity of Mucoromycotina.</title>
        <authorList>
            <person name="Muszewska A."/>
            <person name="Okrasinska A."/>
            <person name="Steczkiewicz K."/>
            <person name="Drgas O."/>
            <person name="Orlowska M."/>
            <person name="Perlinska-Lenart U."/>
            <person name="Aleksandrzak-Piekarczyk T."/>
            <person name="Szatraj K."/>
            <person name="Zielenkiewicz U."/>
            <person name="Pilsyk S."/>
            <person name="Malc E."/>
            <person name="Mieczkowski P."/>
            <person name="Kruszewska J.S."/>
            <person name="Biernat P."/>
            <person name="Pawlowska J."/>
        </authorList>
    </citation>
    <scope>NUCLEOTIDE SEQUENCE</scope>
    <source>
        <strain evidence="1">WA0000017839</strain>
    </source>
</reference>